<dbReference type="Proteomes" id="UP000678393">
    <property type="component" value="Unassembled WGS sequence"/>
</dbReference>
<comment type="caution">
    <text evidence="1">The sequence shown here is derived from an EMBL/GenBank/DDBJ whole genome shotgun (WGS) entry which is preliminary data.</text>
</comment>
<dbReference type="InterPro" id="IPR045860">
    <property type="entry name" value="Snake_toxin-like_sf"/>
</dbReference>
<dbReference type="Gene3D" id="2.10.60.10">
    <property type="entry name" value="CD59"/>
    <property type="match status" value="1"/>
</dbReference>
<reference evidence="1" key="1">
    <citation type="submission" date="2021-04" db="EMBL/GenBank/DDBJ databases">
        <authorList>
            <consortium name="Molecular Ecology Group"/>
        </authorList>
    </citation>
    <scope>NUCLEOTIDE SEQUENCE</scope>
</reference>
<keyword evidence="2" id="KW-1185">Reference proteome</keyword>
<accession>A0A8S3Z4R5</accession>
<dbReference type="EMBL" id="CAJHNH020001258">
    <property type="protein sequence ID" value="CAG5122312.1"/>
    <property type="molecule type" value="Genomic_DNA"/>
</dbReference>
<name>A0A8S3Z4R5_9EUPU</name>
<dbReference type="SUPFAM" id="SSF57302">
    <property type="entry name" value="Snake toxin-like"/>
    <property type="match status" value="1"/>
</dbReference>
<protein>
    <submittedName>
        <fullName evidence="1">Uncharacterized protein</fullName>
    </submittedName>
</protein>
<evidence type="ECO:0000313" key="1">
    <source>
        <dbReference type="EMBL" id="CAG5122312.1"/>
    </source>
</evidence>
<gene>
    <name evidence="1" type="ORF">CUNI_LOCUS7870</name>
</gene>
<organism evidence="1 2">
    <name type="scientific">Candidula unifasciata</name>
    <dbReference type="NCBI Taxonomy" id="100452"/>
    <lineage>
        <taxon>Eukaryota</taxon>
        <taxon>Metazoa</taxon>
        <taxon>Spiralia</taxon>
        <taxon>Lophotrochozoa</taxon>
        <taxon>Mollusca</taxon>
        <taxon>Gastropoda</taxon>
        <taxon>Heterobranchia</taxon>
        <taxon>Euthyneura</taxon>
        <taxon>Panpulmonata</taxon>
        <taxon>Eupulmonata</taxon>
        <taxon>Stylommatophora</taxon>
        <taxon>Helicina</taxon>
        <taxon>Helicoidea</taxon>
        <taxon>Geomitridae</taxon>
        <taxon>Candidula</taxon>
    </lineage>
</organism>
<proteinExistence type="predicted"/>
<evidence type="ECO:0000313" key="2">
    <source>
        <dbReference type="Proteomes" id="UP000678393"/>
    </source>
</evidence>
<feature type="non-terminal residue" evidence="1">
    <location>
        <position position="95"/>
    </location>
</feature>
<sequence length="95" mass="10505">TGLSCAQCSASDPACRSGNIRPTACQRGERYCYVINVYINHSQGTYRGCADRERTTECIPINIRDRSGTSCVNVCDWEGCNSSHGNVLSIIQRKR</sequence>
<dbReference type="AlphaFoldDB" id="A0A8S3Z4R5"/>